<dbReference type="Proteomes" id="UP000538566">
    <property type="component" value="Unassembled WGS sequence"/>
</dbReference>
<dbReference type="AlphaFoldDB" id="A0A7W7EUR4"/>
<name>A0A7W7EUR4_9SPHN</name>
<comment type="caution">
    <text evidence="1">The sequence shown here is derived from an EMBL/GenBank/DDBJ whole genome shotgun (WGS) entry which is preliminary data.</text>
</comment>
<gene>
    <name evidence="1" type="ORF">GGR37_002507</name>
</gene>
<protein>
    <recommendedName>
        <fullName evidence="3">Sulfotransferase family protein</fullName>
    </recommendedName>
</protein>
<evidence type="ECO:0000313" key="2">
    <source>
        <dbReference type="Proteomes" id="UP000538566"/>
    </source>
</evidence>
<dbReference type="SUPFAM" id="SSF52540">
    <property type="entry name" value="P-loop containing nucleoside triphosphate hydrolases"/>
    <property type="match status" value="1"/>
</dbReference>
<dbReference type="InterPro" id="IPR027417">
    <property type="entry name" value="P-loop_NTPase"/>
</dbReference>
<accession>A0A7W7EUR4</accession>
<keyword evidence="2" id="KW-1185">Reference proteome</keyword>
<organism evidence="1 2">
    <name type="scientific">Novosphingobium taihuense</name>
    <dbReference type="NCBI Taxonomy" id="260085"/>
    <lineage>
        <taxon>Bacteria</taxon>
        <taxon>Pseudomonadati</taxon>
        <taxon>Pseudomonadota</taxon>
        <taxon>Alphaproteobacteria</taxon>
        <taxon>Sphingomonadales</taxon>
        <taxon>Sphingomonadaceae</taxon>
        <taxon>Novosphingobium</taxon>
    </lineage>
</organism>
<reference evidence="1 2" key="1">
    <citation type="submission" date="2020-08" db="EMBL/GenBank/DDBJ databases">
        <title>Genomic Encyclopedia of Type Strains, Phase IV (KMG-IV): sequencing the most valuable type-strain genomes for metagenomic binning, comparative biology and taxonomic classification.</title>
        <authorList>
            <person name="Goeker M."/>
        </authorList>
    </citation>
    <scope>NUCLEOTIDE SEQUENCE [LARGE SCALE GENOMIC DNA]</scope>
    <source>
        <strain evidence="1 2">DSM 17507</strain>
    </source>
</reference>
<dbReference type="EMBL" id="JACHOA010000004">
    <property type="protein sequence ID" value="MBB4614221.1"/>
    <property type="molecule type" value="Genomic_DNA"/>
</dbReference>
<evidence type="ECO:0008006" key="3">
    <source>
        <dbReference type="Google" id="ProtNLM"/>
    </source>
</evidence>
<dbReference type="Gene3D" id="3.40.50.300">
    <property type="entry name" value="P-loop containing nucleotide triphosphate hydrolases"/>
    <property type="match status" value="1"/>
</dbReference>
<dbReference type="Pfam" id="PF13469">
    <property type="entry name" value="Sulfotransfer_3"/>
    <property type="match status" value="1"/>
</dbReference>
<evidence type="ECO:0000313" key="1">
    <source>
        <dbReference type="EMBL" id="MBB4614221.1"/>
    </source>
</evidence>
<proteinExistence type="predicted"/>
<sequence>MIAQGDDLLRSAEAATGHGDWGGPEHFEAEFRRLLHAMVEDLNGAADLTKAGREVARRRIAAVLTARLEFVADRRADPAIGSEEITAPLFITGMPRSGTTFLHGLMAQDPRNRAPVGCDHAWRCRKPAWKIAFCLTSGPHLRHSRPSPGLSRCAQCREDNPCPAVRTSRAFASRRGACHARPSRKRLLQRAKRAFFAGTTGAAELS</sequence>